<name>A0A388MD69_CHABU</name>
<feature type="region of interest" description="Disordered" evidence="1">
    <location>
        <begin position="15"/>
        <end position="61"/>
    </location>
</feature>
<evidence type="ECO:0000313" key="3">
    <source>
        <dbReference type="Proteomes" id="UP000265515"/>
    </source>
</evidence>
<sequence length="103" mass="11140">MNCVLRELEECLKQGITEMSEKEQSESKEAGVEEMPAGTGERSATPNGESSTGASDEIQEHKFLDPVTICMTGTVTFGTGETIGSSVSHSWTHDTTFEVVEPR</sequence>
<reference evidence="2 3" key="1">
    <citation type="journal article" date="2018" name="Cell">
        <title>The Chara Genome: Secondary Complexity and Implications for Plant Terrestrialization.</title>
        <authorList>
            <person name="Nishiyama T."/>
            <person name="Sakayama H."/>
            <person name="Vries J.D."/>
            <person name="Buschmann H."/>
            <person name="Saint-Marcoux D."/>
            <person name="Ullrich K.K."/>
            <person name="Haas F.B."/>
            <person name="Vanderstraeten L."/>
            <person name="Becker D."/>
            <person name="Lang D."/>
            <person name="Vosolsobe S."/>
            <person name="Rombauts S."/>
            <person name="Wilhelmsson P.K.I."/>
            <person name="Janitza P."/>
            <person name="Kern R."/>
            <person name="Heyl A."/>
            <person name="Rumpler F."/>
            <person name="Villalobos L.I.A.C."/>
            <person name="Clay J.M."/>
            <person name="Skokan R."/>
            <person name="Toyoda A."/>
            <person name="Suzuki Y."/>
            <person name="Kagoshima H."/>
            <person name="Schijlen E."/>
            <person name="Tajeshwar N."/>
            <person name="Catarino B."/>
            <person name="Hetherington A.J."/>
            <person name="Saltykova A."/>
            <person name="Bonnot C."/>
            <person name="Breuninger H."/>
            <person name="Symeonidi A."/>
            <person name="Radhakrishnan G.V."/>
            <person name="Van Nieuwerburgh F."/>
            <person name="Deforce D."/>
            <person name="Chang C."/>
            <person name="Karol K.G."/>
            <person name="Hedrich R."/>
            <person name="Ulvskov P."/>
            <person name="Glockner G."/>
            <person name="Delwiche C.F."/>
            <person name="Petrasek J."/>
            <person name="Van de Peer Y."/>
            <person name="Friml J."/>
            <person name="Beilby M."/>
            <person name="Dolan L."/>
            <person name="Kohara Y."/>
            <person name="Sugano S."/>
            <person name="Fujiyama A."/>
            <person name="Delaux P.-M."/>
            <person name="Quint M."/>
            <person name="TheiBen G."/>
            <person name="Hagemann M."/>
            <person name="Harholt J."/>
            <person name="Dunand C."/>
            <person name="Zachgo S."/>
            <person name="Langdale J."/>
            <person name="Maumus F."/>
            <person name="Straeten D.V.D."/>
            <person name="Gould S.B."/>
            <person name="Rensing S.A."/>
        </authorList>
    </citation>
    <scope>NUCLEOTIDE SEQUENCE [LARGE SCALE GENOMIC DNA]</scope>
    <source>
        <strain evidence="2 3">S276</strain>
    </source>
</reference>
<protein>
    <submittedName>
        <fullName evidence="2">Uncharacterized protein</fullName>
    </submittedName>
</protein>
<gene>
    <name evidence="2" type="ORF">CBR_g55780</name>
</gene>
<evidence type="ECO:0000256" key="1">
    <source>
        <dbReference type="SAM" id="MobiDB-lite"/>
    </source>
</evidence>
<proteinExistence type="predicted"/>
<dbReference type="EMBL" id="BFEA01001071">
    <property type="protein sequence ID" value="GBG92507.1"/>
    <property type="molecule type" value="Genomic_DNA"/>
</dbReference>
<comment type="caution">
    <text evidence="2">The sequence shown here is derived from an EMBL/GenBank/DDBJ whole genome shotgun (WGS) entry which is preliminary data.</text>
</comment>
<dbReference type="Gramene" id="GBG92507">
    <property type="protein sequence ID" value="GBG92507"/>
    <property type="gene ID" value="CBR_g55780"/>
</dbReference>
<dbReference type="AlphaFoldDB" id="A0A388MD69"/>
<dbReference type="Proteomes" id="UP000265515">
    <property type="component" value="Unassembled WGS sequence"/>
</dbReference>
<feature type="compositionally biased region" description="Basic and acidic residues" evidence="1">
    <location>
        <begin position="19"/>
        <end position="31"/>
    </location>
</feature>
<accession>A0A388MD69</accession>
<keyword evidence="3" id="KW-1185">Reference proteome</keyword>
<feature type="compositionally biased region" description="Polar residues" evidence="1">
    <location>
        <begin position="42"/>
        <end position="54"/>
    </location>
</feature>
<evidence type="ECO:0000313" key="2">
    <source>
        <dbReference type="EMBL" id="GBG92507.1"/>
    </source>
</evidence>
<organism evidence="2 3">
    <name type="scientific">Chara braunii</name>
    <name type="common">Braun's stonewort</name>
    <dbReference type="NCBI Taxonomy" id="69332"/>
    <lineage>
        <taxon>Eukaryota</taxon>
        <taxon>Viridiplantae</taxon>
        <taxon>Streptophyta</taxon>
        <taxon>Charophyceae</taxon>
        <taxon>Charales</taxon>
        <taxon>Characeae</taxon>
        <taxon>Chara</taxon>
    </lineage>
</organism>